<name>A0ACB6S383_9PLEO</name>
<sequence length="224" mass="25269">MSQMRSFLRGAPSTPTVNSSASNCRPYHAAASRRRDPSESPSQLPPVTPTPLGISSQASESYPDDNESSFEVDFHRVYKAGTRLEPQRLSYAVTHKSQLAGKRKQRHYWLCQRCHNEHNKDSVKAVDGYKHIVNHMAKYHRIDINTGLLPEVVLEPPRWSSPFDAAKVANLNRLVSHTPWQEEQLQAALINWVILKDISFAVATSPELRGLLTWNRSDCNDAGQ</sequence>
<organism evidence="1 2">
    <name type="scientific">Macroventuria anomochaeta</name>
    <dbReference type="NCBI Taxonomy" id="301207"/>
    <lineage>
        <taxon>Eukaryota</taxon>
        <taxon>Fungi</taxon>
        <taxon>Dikarya</taxon>
        <taxon>Ascomycota</taxon>
        <taxon>Pezizomycotina</taxon>
        <taxon>Dothideomycetes</taxon>
        <taxon>Pleosporomycetidae</taxon>
        <taxon>Pleosporales</taxon>
        <taxon>Pleosporineae</taxon>
        <taxon>Didymellaceae</taxon>
        <taxon>Macroventuria</taxon>
    </lineage>
</organism>
<protein>
    <submittedName>
        <fullName evidence="1">Uncharacterized protein</fullName>
    </submittedName>
</protein>
<dbReference type="EMBL" id="MU006713">
    <property type="protein sequence ID" value="KAF2628489.1"/>
    <property type="molecule type" value="Genomic_DNA"/>
</dbReference>
<gene>
    <name evidence="1" type="ORF">BU25DRAFT_339277</name>
</gene>
<accession>A0ACB6S383</accession>
<comment type="caution">
    <text evidence="1">The sequence shown here is derived from an EMBL/GenBank/DDBJ whole genome shotgun (WGS) entry which is preliminary data.</text>
</comment>
<evidence type="ECO:0000313" key="2">
    <source>
        <dbReference type="Proteomes" id="UP000799754"/>
    </source>
</evidence>
<dbReference type="Proteomes" id="UP000799754">
    <property type="component" value="Unassembled WGS sequence"/>
</dbReference>
<evidence type="ECO:0000313" key="1">
    <source>
        <dbReference type="EMBL" id="KAF2628489.1"/>
    </source>
</evidence>
<proteinExistence type="predicted"/>
<keyword evidence="2" id="KW-1185">Reference proteome</keyword>
<reference evidence="1" key="1">
    <citation type="journal article" date="2020" name="Stud. Mycol.">
        <title>101 Dothideomycetes genomes: a test case for predicting lifestyles and emergence of pathogens.</title>
        <authorList>
            <person name="Haridas S."/>
            <person name="Albert R."/>
            <person name="Binder M."/>
            <person name="Bloem J."/>
            <person name="Labutti K."/>
            <person name="Salamov A."/>
            <person name="Andreopoulos B."/>
            <person name="Baker S."/>
            <person name="Barry K."/>
            <person name="Bills G."/>
            <person name="Bluhm B."/>
            <person name="Cannon C."/>
            <person name="Castanera R."/>
            <person name="Culley D."/>
            <person name="Daum C."/>
            <person name="Ezra D."/>
            <person name="Gonzalez J."/>
            <person name="Henrissat B."/>
            <person name="Kuo A."/>
            <person name="Liang C."/>
            <person name="Lipzen A."/>
            <person name="Lutzoni F."/>
            <person name="Magnuson J."/>
            <person name="Mondo S."/>
            <person name="Nolan M."/>
            <person name="Ohm R."/>
            <person name="Pangilinan J."/>
            <person name="Park H.-J."/>
            <person name="Ramirez L."/>
            <person name="Alfaro M."/>
            <person name="Sun H."/>
            <person name="Tritt A."/>
            <person name="Yoshinaga Y."/>
            <person name="Zwiers L.-H."/>
            <person name="Turgeon B."/>
            <person name="Goodwin S."/>
            <person name="Spatafora J."/>
            <person name="Crous P."/>
            <person name="Grigoriev I."/>
        </authorList>
    </citation>
    <scope>NUCLEOTIDE SEQUENCE</scope>
    <source>
        <strain evidence="1">CBS 525.71</strain>
    </source>
</reference>